<dbReference type="Pfam" id="PF00580">
    <property type="entry name" value="UvrD-helicase"/>
    <property type="match status" value="1"/>
</dbReference>
<keyword evidence="2" id="KW-0378">Hydrolase</keyword>
<dbReference type="PANTHER" id="PTHR11070">
    <property type="entry name" value="UVRD / RECB / PCRA DNA HELICASE FAMILY MEMBER"/>
    <property type="match status" value="1"/>
</dbReference>
<dbReference type="AlphaFoldDB" id="A0A174SNR5"/>
<dbReference type="GO" id="GO:0005524">
    <property type="term" value="F:ATP binding"/>
    <property type="evidence" value="ECO:0007669"/>
    <property type="project" value="UniProtKB-KW"/>
</dbReference>
<dbReference type="PANTHER" id="PTHR11070:SF2">
    <property type="entry name" value="ATP-DEPENDENT DNA HELICASE SRS2"/>
    <property type="match status" value="1"/>
</dbReference>
<dbReference type="GO" id="GO:0005829">
    <property type="term" value="C:cytosol"/>
    <property type="evidence" value="ECO:0007669"/>
    <property type="project" value="TreeGrafter"/>
</dbReference>
<protein>
    <submittedName>
        <fullName evidence="6">Exodeoxyribonuclease V, beta subunit</fullName>
    </submittedName>
</protein>
<dbReference type="GO" id="GO:0003677">
    <property type="term" value="F:DNA binding"/>
    <property type="evidence" value="ECO:0007669"/>
    <property type="project" value="InterPro"/>
</dbReference>
<dbReference type="GO" id="GO:0000725">
    <property type="term" value="P:recombinational repair"/>
    <property type="evidence" value="ECO:0007669"/>
    <property type="project" value="TreeGrafter"/>
</dbReference>
<dbReference type="RefSeq" id="WP_055268227.1">
    <property type="nucleotide sequence ID" value="NZ_CZAL01000028.1"/>
</dbReference>
<dbReference type="EMBL" id="CZAL01000028">
    <property type="protein sequence ID" value="CUP99292.1"/>
    <property type="molecule type" value="Genomic_DNA"/>
</dbReference>
<sequence length="362" mass="41406">MSSLIIAAAGAGKTTFLVKKALEISENVLITTYTDANEQSIRDKFYEINGCIPSNVTIMPWFLLLIKHGIRPYQSYLINNRVSGVLLVNKADKNLLRLKDTNEKKYVTASGNVYSNMISKLPCVLDELSNGCVFRRIRKIFSYVFVDEIQDFVGYDLEVIKKLHEVGCNMTLVGDPRQTTYRTHYEAKYKKYAGGKIVIFVQDNIAGMNIDTTTLSTSHRNNQIICDLANQMYPDMKPCDSAMNEKTGHDGIFWVHENDIDKYVDIYNPVQLRYDKRTKVNPIPKTMNFGLSKGLTFNRVLIYPTKPMLDWLSGKSKDMKDESLSKFYVAVTRARYSVAFVYKTKRLPTNDIGTRWTPDVLE</sequence>
<dbReference type="GO" id="GO:0043138">
    <property type="term" value="F:3'-5' DNA helicase activity"/>
    <property type="evidence" value="ECO:0007669"/>
    <property type="project" value="TreeGrafter"/>
</dbReference>
<reference evidence="6 7" key="1">
    <citation type="submission" date="2015-09" db="EMBL/GenBank/DDBJ databases">
        <authorList>
            <consortium name="Pathogen Informatics"/>
        </authorList>
    </citation>
    <scope>NUCLEOTIDE SEQUENCE [LARGE SCALE GENOMIC DNA]</scope>
    <source>
        <strain evidence="6 7">2789STDY5834885</strain>
    </source>
</reference>
<name>A0A174SNR5_9FIRM</name>
<gene>
    <name evidence="6" type="ORF">ERS852498_03347</name>
</gene>
<evidence type="ECO:0000256" key="3">
    <source>
        <dbReference type="ARBA" id="ARBA00022806"/>
    </source>
</evidence>
<evidence type="ECO:0000256" key="4">
    <source>
        <dbReference type="ARBA" id="ARBA00022840"/>
    </source>
</evidence>
<dbReference type="GO" id="GO:0016787">
    <property type="term" value="F:hydrolase activity"/>
    <property type="evidence" value="ECO:0007669"/>
    <property type="project" value="UniProtKB-KW"/>
</dbReference>
<evidence type="ECO:0000256" key="1">
    <source>
        <dbReference type="ARBA" id="ARBA00022741"/>
    </source>
</evidence>
<evidence type="ECO:0000313" key="7">
    <source>
        <dbReference type="Proteomes" id="UP000095709"/>
    </source>
</evidence>
<dbReference type="GeneID" id="79854575"/>
<dbReference type="SUPFAM" id="SSF52540">
    <property type="entry name" value="P-loop containing nucleoside triphosphate hydrolases"/>
    <property type="match status" value="1"/>
</dbReference>
<dbReference type="InterPro" id="IPR027417">
    <property type="entry name" value="P-loop_NTPase"/>
</dbReference>
<accession>A0A174SNR5</accession>
<keyword evidence="4" id="KW-0067">ATP-binding</keyword>
<dbReference type="Gene3D" id="3.40.50.300">
    <property type="entry name" value="P-loop containing nucleotide triphosphate hydrolases"/>
    <property type="match status" value="1"/>
</dbReference>
<feature type="domain" description="UvrD-like helicase ATP-binding" evidence="5">
    <location>
        <begin position="118"/>
        <end position="182"/>
    </location>
</feature>
<dbReference type="InterPro" id="IPR014016">
    <property type="entry name" value="UvrD-like_ATP-bd"/>
</dbReference>
<dbReference type="Proteomes" id="UP000095709">
    <property type="component" value="Unassembled WGS sequence"/>
</dbReference>
<evidence type="ECO:0000313" key="6">
    <source>
        <dbReference type="EMBL" id="CUP99292.1"/>
    </source>
</evidence>
<evidence type="ECO:0000259" key="5">
    <source>
        <dbReference type="Pfam" id="PF00580"/>
    </source>
</evidence>
<keyword evidence="1" id="KW-0547">Nucleotide-binding</keyword>
<dbReference type="InterPro" id="IPR000212">
    <property type="entry name" value="DNA_helicase_UvrD/REP"/>
</dbReference>
<evidence type="ECO:0000256" key="2">
    <source>
        <dbReference type="ARBA" id="ARBA00022801"/>
    </source>
</evidence>
<proteinExistence type="predicted"/>
<keyword evidence="3" id="KW-0347">Helicase</keyword>
<organism evidence="6 7">
    <name type="scientific">Fusicatenibacter saccharivorans</name>
    <dbReference type="NCBI Taxonomy" id="1150298"/>
    <lineage>
        <taxon>Bacteria</taxon>
        <taxon>Bacillati</taxon>
        <taxon>Bacillota</taxon>
        <taxon>Clostridia</taxon>
        <taxon>Lachnospirales</taxon>
        <taxon>Lachnospiraceae</taxon>
        <taxon>Fusicatenibacter</taxon>
    </lineage>
</organism>